<organism evidence="1 2">
    <name type="scientific">Caerostris extrusa</name>
    <name type="common">Bark spider</name>
    <name type="synonym">Caerostris bankana</name>
    <dbReference type="NCBI Taxonomy" id="172846"/>
    <lineage>
        <taxon>Eukaryota</taxon>
        <taxon>Metazoa</taxon>
        <taxon>Ecdysozoa</taxon>
        <taxon>Arthropoda</taxon>
        <taxon>Chelicerata</taxon>
        <taxon>Arachnida</taxon>
        <taxon>Araneae</taxon>
        <taxon>Araneomorphae</taxon>
        <taxon>Entelegynae</taxon>
        <taxon>Araneoidea</taxon>
        <taxon>Araneidae</taxon>
        <taxon>Caerostris</taxon>
    </lineage>
</organism>
<keyword evidence="2" id="KW-1185">Reference proteome</keyword>
<evidence type="ECO:0000313" key="2">
    <source>
        <dbReference type="Proteomes" id="UP001054945"/>
    </source>
</evidence>
<reference evidence="1 2" key="1">
    <citation type="submission" date="2021-06" db="EMBL/GenBank/DDBJ databases">
        <title>Caerostris extrusa draft genome.</title>
        <authorList>
            <person name="Kono N."/>
            <person name="Arakawa K."/>
        </authorList>
    </citation>
    <scope>NUCLEOTIDE SEQUENCE [LARGE SCALE GENOMIC DNA]</scope>
</reference>
<comment type="caution">
    <text evidence="1">The sequence shown here is derived from an EMBL/GenBank/DDBJ whole genome shotgun (WGS) entry which is preliminary data.</text>
</comment>
<sequence>MDQCVVDAWQTVINSARENKQWTIYFGRLDKVRASTNVGNDSDTCTRDTFVERRLRFLINGWNGMFSFSFSRQENKHVLR</sequence>
<dbReference type="AlphaFoldDB" id="A0AAV4WCQ5"/>
<accession>A0AAV4WCQ5</accession>
<proteinExistence type="predicted"/>
<gene>
    <name evidence="1" type="ORF">CEXT_558301</name>
</gene>
<dbReference type="EMBL" id="BPLR01015937">
    <property type="protein sequence ID" value="GIY79850.1"/>
    <property type="molecule type" value="Genomic_DNA"/>
</dbReference>
<name>A0AAV4WCQ5_CAEEX</name>
<evidence type="ECO:0000313" key="1">
    <source>
        <dbReference type="EMBL" id="GIY79850.1"/>
    </source>
</evidence>
<dbReference type="Proteomes" id="UP001054945">
    <property type="component" value="Unassembled WGS sequence"/>
</dbReference>
<protein>
    <submittedName>
        <fullName evidence="1">Uncharacterized protein</fullName>
    </submittedName>
</protein>